<evidence type="ECO:0000256" key="5">
    <source>
        <dbReference type="PROSITE-ProRule" id="PRU10141"/>
    </source>
</evidence>
<dbReference type="Gene3D" id="3.30.200.20">
    <property type="entry name" value="Phosphorylase Kinase, domain 1"/>
    <property type="match status" value="1"/>
</dbReference>
<feature type="domain" description="Protein kinase" evidence="7">
    <location>
        <begin position="216"/>
        <end position="493"/>
    </location>
</feature>
<feature type="region of interest" description="Disordered" evidence="6">
    <location>
        <begin position="170"/>
        <end position="190"/>
    </location>
</feature>
<sequence>MPSSDEPSGARRDEPTPPPTDAPSEFTAAPAPQTLGAYLREFGRLSPREVVELAEPLSTFLARVGVPADSALSADRVVLENGVARLSASLAPGVDAAPVEPREQVRQLGVLLYEAASGSAPGAPPAPLRGSAAVLNAVLLRCLDAEPEARYVDLAEARKALDDALRSDGAGPTWFRTPPPPNASTVPTPVSAPSPSLLAASGATPVANLGEVLGNYRLERVLGEGAMGVVFVARHVRLDKLVAVKILKPQHGTDSSLVQRFFQEARAVNAINHENIVEIFDFVEEPAPTGAIPRFYCVLELLGGASLRQLLQQGEPLSVRRVARIGEQLCAALGAAHRAGIVHRDIKPDNIFLTTRAGETDFVKVLDFGVAKLTSTRLPQNPETFAGAVIGTPGYMSPEQASGLEVDGRADLYAVGTVLYELLSGRRPIEATELGQWAVDLLVRPPPPLPEKTPGGEPIPAALSAAVMRCLEKDPAHRFPSMEALADVLRPFAREPIPLVVAVPAEAAPVSPSPAPSRRHWPLAAVAGVALLAIPGALVWSSAKPAPEPTVAPAAVVAPTPAIVPVAVPPPPPAKVVLSIRSTPAGAKVFHRDSGEALGVTPLELTLSEPQPLRFELRGHQPAEATVRPEPGADVEVALTPAKPVREGGRSPSAPKRGARLTSPDGTLDPFRK</sequence>
<dbReference type="PROSITE" id="PS00108">
    <property type="entry name" value="PROTEIN_KINASE_ST"/>
    <property type="match status" value="1"/>
</dbReference>
<dbReference type="InterPro" id="IPR000719">
    <property type="entry name" value="Prot_kinase_dom"/>
</dbReference>
<gene>
    <name evidence="8" type="ORF">HG543_51755</name>
</gene>
<dbReference type="SUPFAM" id="SSF56112">
    <property type="entry name" value="Protein kinase-like (PK-like)"/>
    <property type="match status" value="1"/>
</dbReference>
<keyword evidence="9" id="KW-1185">Reference proteome</keyword>
<keyword evidence="2 5" id="KW-0547">Nucleotide-binding</keyword>
<feature type="region of interest" description="Disordered" evidence="6">
    <location>
        <begin position="1"/>
        <end position="31"/>
    </location>
</feature>
<keyword evidence="1" id="KW-0808">Transferase</keyword>
<dbReference type="PROSITE" id="PS00107">
    <property type="entry name" value="PROTEIN_KINASE_ATP"/>
    <property type="match status" value="1"/>
</dbReference>
<evidence type="ECO:0000256" key="4">
    <source>
        <dbReference type="ARBA" id="ARBA00022840"/>
    </source>
</evidence>
<dbReference type="AlphaFoldDB" id="A0A848LZK2"/>
<name>A0A848LZK2_9BACT</name>
<dbReference type="Gene3D" id="1.10.510.10">
    <property type="entry name" value="Transferase(Phosphotransferase) domain 1"/>
    <property type="match status" value="1"/>
</dbReference>
<dbReference type="GO" id="GO:0005524">
    <property type="term" value="F:ATP binding"/>
    <property type="evidence" value="ECO:0007669"/>
    <property type="project" value="UniProtKB-UniRule"/>
</dbReference>
<dbReference type="CDD" id="cd14014">
    <property type="entry name" value="STKc_PknB_like"/>
    <property type="match status" value="1"/>
</dbReference>
<dbReference type="PANTHER" id="PTHR43289:SF6">
    <property type="entry name" value="SERINE_THREONINE-PROTEIN KINASE NEKL-3"/>
    <property type="match status" value="1"/>
</dbReference>
<comment type="caution">
    <text evidence="8">The sequence shown here is derived from an EMBL/GenBank/DDBJ whole genome shotgun (WGS) entry which is preliminary data.</text>
</comment>
<keyword evidence="3 8" id="KW-0418">Kinase</keyword>
<dbReference type="InterPro" id="IPR011009">
    <property type="entry name" value="Kinase-like_dom_sf"/>
</dbReference>
<protein>
    <submittedName>
        <fullName evidence="8">Protein kinase</fullName>
    </submittedName>
</protein>
<evidence type="ECO:0000256" key="3">
    <source>
        <dbReference type="ARBA" id="ARBA00022777"/>
    </source>
</evidence>
<dbReference type="InterPro" id="IPR008271">
    <property type="entry name" value="Ser/Thr_kinase_AS"/>
</dbReference>
<dbReference type="Pfam" id="PF00069">
    <property type="entry name" value="Pkinase"/>
    <property type="match status" value="1"/>
</dbReference>
<evidence type="ECO:0000256" key="2">
    <source>
        <dbReference type="ARBA" id="ARBA00022741"/>
    </source>
</evidence>
<evidence type="ECO:0000256" key="6">
    <source>
        <dbReference type="SAM" id="MobiDB-lite"/>
    </source>
</evidence>
<reference evidence="8 9" key="1">
    <citation type="submission" date="2020-04" db="EMBL/GenBank/DDBJ databases">
        <title>Draft genome of Pyxidicoccus fallax type strain.</title>
        <authorList>
            <person name="Whitworth D.E."/>
        </authorList>
    </citation>
    <scope>NUCLEOTIDE SEQUENCE [LARGE SCALE GENOMIC DNA]</scope>
    <source>
        <strain evidence="8 9">DSM 14698</strain>
    </source>
</reference>
<dbReference type="SMART" id="SM00220">
    <property type="entry name" value="S_TKc"/>
    <property type="match status" value="1"/>
</dbReference>
<dbReference type="EMBL" id="JABBJJ010000571">
    <property type="protein sequence ID" value="NMO23286.1"/>
    <property type="molecule type" value="Genomic_DNA"/>
</dbReference>
<accession>A0A848LZK2</accession>
<dbReference type="RefSeq" id="WP_169352384.1">
    <property type="nucleotide sequence ID" value="NZ_JABBJJ010000571.1"/>
</dbReference>
<proteinExistence type="predicted"/>
<evidence type="ECO:0000256" key="1">
    <source>
        <dbReference type="ARBA" id="ARBA00022679"/>
    </source>
</evidence>
<dbReference type="PANTHER" id="PTHR43289">
    <property type="entry name" value="MITOGEN-ACTIVATED PROTEIN KINASE KINASE KINASE 20-RELATED"/>
    <property type="match status" value="1"/>
</dbReference>
<evidence type="ECO:0000259" key="7">
    <source>
        <dbReference type="PROSITE" id="PS50011"/>
    </source>
</evidence>
<dbReference type="GO" id="GO:0004674">
    <property type="term" value="F:protein serine/threonine kinase activity"/>
    <property type="evidence" value="ECO:0007669"/>
    <property type="project" value="TreeGrafter"/>
</dbReference>
<dbReference type="InterPro" id="IPR017441">
    <property type="entry name" value="Protein_kinase_ATP_BS"/>
</dbReference>
<evidence type="ECO:0000313" key="8">
    <source>
        <dbReference type="EMBL" id="NMO23286.1"/>
    </source>
</evidence>
<organism evidence="8 9">
    <name type="scientific">Pyxidicoccus fallax</name>
    <dbReference type="NCBI Taxonomy" id="394095"/>
    <lineage>
        <taxon>Bacteria</taxon>
        <taxon>Pseudomonadati</taxon>
        <taxon>Myxococcota</taxon>
        <taxon>Myxococcia</taxon>
        <taxon>Myxococcales</taxon>
        <taxon>Cystobacterineae</taxon>
        <taxon>Myxococcaceae</taxon>
        <taxon>Pyxidicoccus</taxon>
    </lineage>
</organism>
<keyword evidence="4 5" id="KW-0067">ATP-binding</keyword>
<dbReference type="PROSITE" id="PS50011">
    <property type="entry name" value="PROTEIN_KINASE_DOM"/>
    <property type="match status" value="1"/>
</dbReference>
<dbReference type="Proteomes" id="UP000518300">
    <property type="component" value="Unassembled WGS sequence"/>
</dbReference>
<evidence type="ECO:0000313" key="9">
    <source>
        <dbReference type="Proteomes" id="UP000518300"/>
    </source>
</evidence>
<feature type="binding site" evidence="5">
    <location>
        <position position="245"/>
    </location>
    <ligand>
        <name>ATP</name>
        <dbReference type="ChEBI" id="CHEBI:30616"/>
    </ligand>
</feature>
<feature type="region of interest" description="Disordered" evidence="6">
    <location>
        <begin position="624"/>
        <end position="673"/>
    </location>
</feature>